<dbReference type="Proteomes" id="UP000192335">
    <property type="component" value="Unassembled WGS sequence"/>
</dbReference>
<dbReference type="Proteomes" id="UP000279331">
    <property type="component" value="Unassembled WGS sequence"/>
</dbReference>
<dbReference type="SUPFAM" id="SSF52038">
    <property type="entry name" value="Barstar-related"/>
    <property type="match status" value="1"/>
</dbReference>
<evidence type="ECO:0000313" key="8">
    <source>
        <dbReference type="Proteomes" id="UP000279331"/>
    </source>
</evidence>
<comment type="similarity">
    <text evidence="1">Belongs to the barstar family.</text>
</comment>
<reference evidence="3 6" key="1">
    <citation type="submission" date="2017-02" db="EMBL/GenBank/DDBJ databases">
        <title>Mycobacterium kansasii genomes.</title>
        <authorList>
            <person name="Borowka P."/>
            <person name="Strapagiel D."/>
            <person name="Marciniak B."/>
            <person name="Lach J."/>
            <person name="Bakula Z."/>
            <person name="Van Ingen J."/>
            <person name="Safianowska A."/>
            <person name="Brzostek A."/>
            <person name="Dziadek J."/>
            <person name="Jagielski T."/>
        </authorList>
    </citation>
    <scope>NUCLEOTIDE SEQUENCE [LARGE SCALE GENOMIC DNA]</scope>
    <source>
        <strain evidence="3 6">12MK</strain>
    </source>
</reference>
<dbReference type="EMBL" id="UPHL01000169">
    <property type="protein sequence ID" value="VAZ86717.1"/>
    <property type="molecule type" value="Genomic_DNA"/>
</dbReference>
<organism evidence="3 6">
    <name type="scientific">Mycobacterium persicum</name>
    <dbReference type="NCBI Taxonomy" id="1487726"/>
    <lineage>
        <taxon>Bacteria</taxon>
        <taxon>Bacillati</taxon>
        <taxon>Actinomycetota</taxon>
        <taxon>Actinomycetes</taxon>
        <taxon>Mycobacteriales</taxon>
        <taxon>Mycobacteriaceae</taxon>
        <taxon>Mycobacterium</taxon>
    </lineage>
</organism>
<evidence type="ECO:0000259" key="2">
    <source>
        <dbReference type="Pfam" id="PF01337"/>
    </source>
</evidence>
<protein>
    <recommendedName>
        <fullName evidence="2">Barstar (barnase inhibitor) domain-containing protein</fullName>
    </recommendedName>
</protein>
<name>A0A1X0LCA5_9MYCO</name>
<feature type="domain" description="Barstar (barnase inhibitor)" evidence="2">
    <location>
        <begin position="35"/>
        <end position="123"/>
    </location>
</feature>
<dbReference type="Pfam" id="PF01337">
    <property type="entry name" value="Barstar"/>
    <property type="match status" value="1"/>
</dbReference>
<dbReference type="Proteomes" id="UP000271464">
    <property type="component" value="Unassembled WGS sequence"/>
</dbReference>
<dbReference type="EMBL" id="MWQA01000001">
    <property type="protein sequence ID" value="ORC08560.1"/>
    <property type="molecule type" value="Genomic_DNA"/>
</dbReference>
<dbReference type="AlphaFoldDB" id="A0A1X0LCA5"/>
<evidence type="ECO:0000256" key="1">
    <source>
        <dbReference type="ARBA" id="ARBA00006845"/>
    </source>
</evidence>
<keyword evidence="7" id="KW-1185">Reference proteome</keyword>
<dbReference type="EMBL" id="UPHM01000163">
    <property type="protein sequence ID" value="VBA32702.1"/>
    <property type="molecule type" value="Genomic_DNA"/>
</dbReference>
<gene>
    <name evidence="3" type="ORF">B4U45_20150</name>
    <name evidence="4" type="ORF">LAUMK42_05570</name>
    <name evidence="5" type="ORF">LAUMK4_05790</name>
</gene>
<proteinExistence type="inferred from homology"/>
<dbReference type="InterPro" id="IPR035905">
    <property type="entry name" value="Barstar-like_sf"/>
</dbReference>
<comment type="caution">
    <text evidence="3">The sequence shown here is derived from an EMBL/GenBank/DDBJ whole genome shotgun (WGS) entry which is preliminary data.</text>
</comment>
<evidence type="ECO:0000313" key="6">
    <source>
        <dbReference type="Proteomes" id="UP000192335"/>
    </source>
</evidence>
<evidence type="ECO:0000313" key="4">
    <source>
        <dbReference type="EMBL" id="VAZ86717.1"/>
    </source>
</evidence>
<accession>A0A1X0LCA5</accession>
<evidence type="ECO:0000313" key="5">
    <source>
        <dbReference type="EMBL" id="VBA32702.1"/>
    </source>
</evidence>
<reference evidence="7 8" key="2">
    <citation type="submission" date="2018-09" db="EMBL/GenBank/DDBJ databases">
        <authorList>
            <person name="Tagini F."/>
        </authorList>
    </citation>
    <scope>NUCLEOTIDE SEQUENCE [LARGE SCALE GENOMIC DNA]</scope>
    <source>
        <strain evidence="5 7">MK4</strain>
        <strain evidence="4 8">MK42</strain>
    </source>
</reference>
<dbReference type="InterPro" id="IPR000468">
    <property type="entry name" value="Barstar"/>
</dbReference>
<sequence length="167" mass="18345">MNLDEFVLGAAGHGACVCVNAATSSPLVAPAGVELRKVNGENITTLDTLFDAFAEVWHFPPRFAQHHNKGAFDDWMRDFDNLTNPTMSKPPARGYVTEIINAHLLLAEQHGVFSWFANSIPFYRDYYRDEADPPAAFGVVLSAPADELDEVRGRWLAAGVQVATIVI</sequence>
<evidence type="ECO:0000313" key="7">
    <source>
        <dbReference type="Proteomes" id="UP000271464"/>
    </source>
</evidence>
<evidence type="ECO:0000313" key="3">
    <source>
        <dbReference type="EMBL" id="ORC08560.1"/>
    </source>
</evidence>